<dbReference type="AlphaFoldDB" id="A0A512H7K1"/>
<gene>
    <name evidence="2" type="ORF">ROR02_15570</name>
</gene>
<organism evidence="2 3">
    <name type="scientific">Pararhodospirillum oryzae</name>
    <dbReference type="NCBI Taxonomy" id="478448"/>
    <lineage>
        <taxon>Bacteria</taxon>
        <taxon>Pseudomonadati</taxon>
        <taxon>Pseudomonadota</taxon>
        <taxon>Alphaproteobacteria</taxon>
        <taxon>Rhodospirillales</taxon>
        <taxon>Rhodospirillaceae</taxon>
        <taxon>Pararhodospirillum</taxon>
    </lineage>
</organism>
<evidence type="ECO:0000313" key="2">
    <source>
        <dbReference type="EMBL" id="GEO81426.1"/>
    </source>
</evidence>
<protein>
    <submittedName>
        <fullName evidence="2">Uncharacterized protein</fullName>
    </submittedName>
</protein>
<dbReference type="OrthoDB" id="9803878at2"/>
<feature type="region of interest" description="Disordered" evidence="1">
    <location>
        <begin position="34"/>
        <end position="60"/>
    </location>
</feature>
<name>A0A512H7K1_9PROT</name>
<sequence length="60" mass="6682">MDEMQVAVDIYFIHHNEKRPHQGRVMNGRTPLKAFKEGIPQPDPKGEKTTPPSPNTATAA</sequence>
<dbReference type="RefSeq" id="WP_147163463.1">
    <property type="nucleotide sequence ID" value="NZ_BJZO01000036.1"/>
</dbReference>
<dbReference type="Proteomes" id="UP000321567">
    <property type="component" value="Unassembled WGS sequence"/>
</dbReference>
<evidence type="ECO:0000313" key="3">
    <source>
        <dbReference type="Proteomes" id="UP000321567"/>
    </source>
</evidence>
<accession>A0A512H7K1</accession>
<comment type="caution">
    <text evidence="2">The sequence shown here is derived from an EMBL/GenBank/DDBJ whole genome shotgun (WGS) entry which is preliminary data.</text>
</comment>
<dbReference type="EMBL" id="BJZO01000036">
    <property type="protein sequence ID" value="GEO81426.1"/>
    <property type="molecule type" value="Genomic_DNA"/>
</dbReference>
<proteinExistence type="predicted"/>
<evidence type="ECO:0000256" key="1">
    <source>
        <dbReference type="SAM" id="MobiDB-lite"/>
    </source>
</evidence>
<keyword evidence="3" id="KW-1185">Reference proteome</keyword>
<reference evidence="2 3" key="1">
    <citation type="submission" date="2019-07" db="EMBL/GenBank/DDBJ databases">
        <title>Whole genome shotgun sequence of Rhodospirillum oryzae NBRC 107573.</title>
        <authorList>
            <person name="Hosoyama A."/>
            <person name="Uohara A."/>
            <person name="Ohji S."/>
            <person name="Ichikawa N."/>
        </authorList>
    </citation>
    <scope>NUCLEOTIDE SEQUENCE [LARGE SCALE GENOMIC DNA]</scope>
    <source>
        <strain evidence="2 3">NBRC 107573</strain>
    </source>
</reference>